<feature type="signal peptide" evidence="2">
    <location>
        <begin position="1"/>
        <end position="24"/>
    </location>
</feature>
<feature type="compositionally biased region" description="Basic and acidic residues" evidence="1">
    <location>
        <begin position="93"/>
        <end position="109"/>
    </location>
</feature>
<evidence type="ECO:0000256" key="1">
    <source>
        <dbReference type="SAM" id="MobiDB-lite"/>
    </source>
</evidence>
<evidence type="ECO:0000256" key="2">
    <source>
        <dbReference type="SAM" id="SignalP"/>
    </source>
</evidence>
<evidence type="ECO:0000313" key="3">
    <source>
        <dbReference type="EMBL" id="KAL2053358.1"/>
    </source>
</evidence>
<comment type="caution">
    <text evidence="3">The sequence shown here is derived from an EMBL/GenBank/DDBJ whole genome shotgun (WGS) entry which is preliminary data.</text>
</comment>
<proteinExistence type="predicted"/>
<dbReference type="EMBL" id="JBHFEH010000021">
    <property type="protein sequence ID" value="KAL2053358.1"/>
    <property type="molecule type" value="Genomic_DNA"/>
</dbReference>
<accession>A0ABR4B7F6</accession>
<reference evidence="3 4" key="1">
    <citation type="submission" date="2024-09" db="EMBL/GenBank/DDBJ databases">
        <title>Rethinking Asexuality: The Enigmatic Case of Functional Sexual Genes in Lepraria (Stereocaulaceae).</title>
        <authorList>
            <person name="Doellman M."/>
            <person name="Sun Y."/>
            <person name="Barcenas-Pena A."/>
            <person name="Lumbsch H.T."/>
            <person name="Grewe F."/>
        </authorList>
    </citation>
    <scope>NUCLEOTIDE SEQUENCE [LARGE SCALE GENOMIC DNA]</scope>
    <source>
        <strain evidence="3 4">Grewe 0041</strain>
    </source>
</reference>
<feature type="region of interest" description="Disordered" evidence="1">
    <location>
        <begin position="90"/>
        <end position="109"/>
    </location>
</feature>
<gene>
    <name evidence="3" type="ORF">ABVK25_006352</name>
</gene>
<feature type="chain" id="PRO_5046072027" evidence="2">
    <location>
        <begin position="25"/>
        <end position="109"/>
    </location>
</feature>
<dbReference type="Proteomes" id="UP001590951">
    <property type="component" value="Unassembled WGS sequence"/>
</dbReference>
<evidence type="ECO:0000313" key="4">
    <source>
        <dbReference type="Proteomes" id="UP001590951"/>
    </source>
</evidence>
<protein>
    <submittedName>
        <fullName evidence="3">Uncharacterized protein</fullName>
    </submittedName>
</protein>
<name>A0ABR4B7F6_9LECA</name>
<organism evidence="3 4">
    <name type="scientific">Lepraria finkii</name>
    <dbReference type="NCBI Taxonomy" id="1340010"/>
    <lineage>
        <taxon>Eukaryota</taxon>
        <taxon>Fungi</taxon>
        <taxon>Dikarya</taxon>
        <taxon>Ascomycota</taxon>
        <taxon>Pezizomycotina</taxon>
        <taxon>Lecanoromycetes</taxon>
        <taxon>OSLEUM clade</taxon>
        <taxon>Lecanoromycetidae</taxon>
        <taxon>Lecanorales</taxon>
        <taxon>Lecanorineae</taxon>
        <taxon>Stereocaulaceae</taxon>
        <taxon>Lepraria</taxon>
    </lineage>
</organism>
<keyword evidence="2" id="KW-0732">Signal</keyword>
<keyword evidence="4" id="KW-1185">Reference proteome</keyword>
<sequence length="109" mass="12280">MKCFTTIFAACAVLLSIICPVVTPSPTIKVEGRGLSSRFVPAVHPVFPRAYWDNAPSPDRTVKEPVALVKRHYPAGPTASNWVYRSEPYGYSESHRKKEDHWRKDHSGK</sequence>